<organism evidence="2 3">
    <name type="scientific">Dissophora globulifera</name>
    <dbReference type="NCBI Taxonomy" id="979702"/>
    <lineage>
        <taxon>Eukaryota</taxon>
        <taxon>Fungi</taxon>
        <taxon>Fungi incertae sedis</taxon>
        <taxon>Mucoromycota</taxon>
        <taxon>Mortierellomycotina</taxon>
        <taxon>Mortierellomycetes</taxon>
        <taxon>Mortierellales</taxon>
        <taxon>Mortierellaceae</taxon>
        <taxon>Dissophora</taxon>
    </lineage>
</organism>
<sequence length="550" mass="62185">MPSKGSPTLLPECLGHVLSFLQFNQVPTLCSLLLVNKTLFQLTLPILYQNPFLLVRSHRLWSEEEKAERLVSLLRLFLSEVDPVLLAELPDYSTTDDPDDQGQEPSQQHTSVALVPKSYSAENGGYFHHYRRHDHSFLAARAIPRLFGATTKAQSRIILAQLDLIFLTHCGSRTLSVCLASVRVKQFERFIPTLSCLRRLEVHHLSHINETTLQALVDWIKSHDNAHGTLRELQIGGLTEYDDYEINNTPDLVRLPQSFTTLCALDTRSWSEAWSMIDQVPLESLDRLVMDYGEGHVLKGESRFLLRCRSLKVLDLFIPAPDIFQAIAQLFMARNGNYEATSTGQGLQIPPVERLYISGDHINLRNALDDAGVGLSQSLKVLKATSMARYSVQRPSLVWGQPLPFLQDLQLYGDIALEFPFELLKCCPNLVSLKLMVNGMESCGQADNPIDEILSLRKLQTLQLLGRWPLSNTFIRGIAANLTGLKILDLARCHGVCLNDAMEAVWQMEYLWRLGWDLEEEGGAEALLGYWHQRAPKVRVGPIHWDEFLL</sequence>
<evidence type="ECO:0000313" key="3">
    <source>
        <dbReference type="Proteomes" id="UP000738325"/>
    </source>
</evidence>
<name>A0A9P6R6X2_9FUNG</name>
<protein>
    <submittedName>
        <fullName evidence="2">Uncharacterized protein</fullName>
    </submittedName>
</protein>
<evidence type="ECO:0000256" key="1">
    <source>
        <dbReference type="SAM" id="MobiDB-lite"/>
    </source>
</evidence>
<dbReference type="InterPro" id="IPR032675">
    <property type="entry name" value="LRR_dom_sf"/>
</dbReference>
<dbReference type="Gene3D" id="3.80.10.10">
    <property type="entry name" value="Ribonuclease Inhibitor"/>
    <property type="match status" value="1"/>
</dbReference>
<dbReference type="Proteomes" id="UP000738325">
    <property type="component" value="Unassembled WGS sequence"/>
</dbReference>
<dbReference type="AlphaFoldDB" id="A0A9P6R6X2"/>
<gene>
    <name evidence="2" type="ORF">BGZ99_010112</name>
</gene>
<feature type="region of interest" description="Disordered" evidence="1">
    <location>
        <begin position="92"/>
        <end position="111"/>
    </location>
</feature>
<evidence type="ECO:0000313" key="2">
    <source>
        <dbReference type="EMBL" id="KAG0311523.1"/>
    </source>
</evidence>
<proteinExistence type="predicted"/>
<dbReference type="SUPFAM" id="SSF52058">
    <property type="entry name" value="L domain-like"/>
    <property type="match status" value="1"/>
</dbReference>
<dbReference type="EMBL" id="JAAAIP010000911">
    <property type="protein sequence ID" value="KAG0311523.1"/>
    <property type="molecule type" value="Genomic_DNA"/>
</dbReference>
<comment type="caution">
    <text evidence="2">The sequence shown here is derived from an EMBL/GenBank/DDBJ whole genome shotgun (WGS) entry which is preliminary data.</text>
</comment>
<accession>A0A9P6R6X2</accession>
<reference evidence="2" key="1">
    <citation type="journal article" date="2020" name="Fungal Divers.">
        <title>Resolving the Mortierellaceae phylogeny through synthesis of multi-gene phylogenetics and phylogenomics.</title>
        <authorList>
            <person name="Vandepol N."/>
            <person name="Liber J."/>
            <person name="Desiro A."/>
            <person name="Na H."/>
            <person name="Kennedy M."/>
            <person name="Barry K."/>
            <person name="Grigoriev I.V."/>
            <person name="Miller A.N."/>
            <person name="O'Donnell K."/>
            <person name="Stajich J.E."/>
            <person name="Bonito G."/>
        </authorList>
    </citation>
    <scope>NUCLEOTIDE SEQUENCE</scope>
    <source>
        <strain evidence="2">REB-010B</strain>
    </source>
</reference>
<dbReference type="OrthoDB" id="2350533at2759"/>
<keyword evidence="3" id="KW-1185">Reference proteome</keyword>